<proteinExistence type="predicted"/>
<dbReference type="AlphaFoldDB" id="A0A428PKC8"/>
<sequence>MTASHGDIQQLSNEAVGALVSLGEWLWEAGFEDVDGIPICKKPKELREEAADFLKLFTKEAGKPSGQETRITAIHFRDSLTFPVPQDSTVDLIPVRHVGNTQPFIAGKEVKLGFFVHLTQDTNIQPEFYAILLLSQTR</sequence>
<gene>
    <name evidence="1" type="ORF">CEP54_010365</name>
</gene>
<name>A0A428PKC8_9HYPO</name>
<evidence type="ECO:0000313" key="1">
    <source>
        <dbReference type="EMBL" id="RSL53477.1"/>
    </source>
</evidence>
<keyword evidence="2" id="KW-1185">Reference proteome</keyword>
<evidence type="ECO:0000313" key="2">
    <source>
        <dbReference type="Proteomes" id="UP000288168"/>
    </source>
</evidence>
<organism evidence="1 2">
    <name type="scientific">Fusarium duplospermum</name>
    <dbReference type="NCBI Taxonomy" id="1325734"/>
    <lineage>
        <taxon>Eukaryota</taxon>
        <taxon>Fungi</taxon>
        <taxon>Dikarya</taxon>
        <taxon>Ascomycota</taxon>
        <taxon>Pezizomycotina</taxon>
        <taxon>Sordariomycetes</taxon>
        <taxon>Hypocreomycetidae</taxon>
        <taxon>Hypocreales</taxon>
        <taxon>Nectriaceae</taxon>
        <taxon>Fusarium</taxon>
        <taxon>Fusarium solani species complex</taxon>
    </lineage>
</organism>
<dbReference type="EMBL" id="NKCI01000122">
    <property type="protein sequence ID" value="RSL53477.1"/>
    <property type="molecule type" value="Genomic_DNA"/>
</dbReference>
<reference evidence="1 2" key="1">
    <citation type="submission" date="2017-06" db="EMBL/GenBank/DDBJ databases">
        <title>Comparative genomic analysis of Ambrosia Fusariam Clade fungi.</title>
        <authorList>
            <person name="Stajich J.E."/>
            <person name="Carrillo J."/>
            <person name="Kijimoto T."/>
            <person name="Eskalen A."/>
            <person name="O'Donnell K."/>
            <person name="Kasson M."/>
        </authorList>
    </citation>
    <scope>NUCLEOTIDE SEQUENCE [LARGE SCALE GENOMIC DNA]</scope>
    <source>
        <strain evidence="1 2">NRRL62584</strain>
    </source>
</reference>
<comment type="caution">
    <text evidence="1">The sequence shown here is derived from an EMBL/GenBank/DDBJ whole genome shotgun (WGS) entry which is preliminary data.</text>
</comment>
<dbReference type="Proteomes" id="UP000288168">
    <property type="component" value="Unassembled WGS sequence"/>
</dbReference>
<protein>
    <submittedName>
        <fullName evidence="1">Uncharacterized protein</fullName>
    </submittedName>
</protein>
<accession>A0A428PKC8</accession>
<dbReference type="OrthoDB" id="4707877at2759"/>